<dbReference type="Proteomes" id="UP000276133">
    <property type="component" value="Unassembled WGS sequence"/>
</dbReference>
<sequence length="64" mass="7974">MLMFLYAVFTVFKYWLVFKWYLNDYLRSKINQMSLIFLSLKFNKYGYFKILNMKINLTCQNSIY</sequence>
<accession>A0A3M7SU88</accession>
<keyword evidence="3" id="KW-1185">Reference proteome</keyword>
<keyword evidence="1" id="KW-0812">Transmembrane</keyword>
<keyword evidence="1" id="KW-0472">Membrane</keyword>
<dbReference type="EMBL" id="REGN01000752">
    <property type="protein sequence ID" value="RNA39401.1"/>
    <property type="molecule type" value="Genomic_DNA"/>
</dbReference>
<name>A0A3M7SU88_BRAPC</name>
<evidence type="ECO:0000313" key="3">
    <source>
        <dbReference type="Proteomes" id="UP000276133"/>
    </source>
</evidence>
<feature type="transmembrane region" description="Helical" evidence="1">
    <location>
        <begin position="6"/>
        <end position="22"/>
    </location>
</feature>
<dbReference type="AlphaFoldDB" id="A0A3M7SU88"/>
<evidence type="ECO:0000313" key="2">
    <source>
        <dbReference type="EMBL" id="RNA39401.1"/>
    </source>
</evidence>
<evidence type="ECO:0000256" key="1">
    <source>
        <dbReference type="SAM" id="Phobius"/>
    </source>
</evidence>
<protein>
    <submittedName>
        <fullName evidence="2">Uncharacterized protein</fullName>
    </submittedName>
</protein>
<gene>
    <name evidence="2" type="ORF">BpHYR1_039389</name>
</gene>
<organism evidence="2 3">
    <name type="scientific">Brachionus plicatilis</name>
    <name type="common">Marine rotifer</name>
    <name type="synonym">Brachionus muelleri</name>
    <dbReference type="NCBI Taxonomy" id="10195"/>
    <lineage>
        <taxon>Eukaryota</taxon>
        <taxon>Metazoa</taxon>
        <taxon>Spiralia</taxon>
        <taxon>Gnathifera</taxon>
        <taxon>Rotifera</taxon>
        <taxon>Eurotatoria</taxon>
        <taxon>Monogononta</taxon>
        <taxon>Pseudotrocha</taxon>
        <taxon>Ploima</taxon>
        <taxon>Brachionidae</taxon>
        <taxon>Brachionus</taxon>
    </lineage>
</organism>
<comment type="caution">
    <text evidence="2">The sequence shown here is derived from an EMBL/GenBank/DDBJ whole genome shotgun (WGS) entry which is preliminary data.</text>
</comment>
<keyword evidence="1" id="KW-1133">Transmembrane helix</keyword>
<proteinExistence type="predicted"/>
<reference evidence="2 3" key="1">
    <citation type="journal article" date="2018" name="Sci. Rep.">
        <title>Genomic signatures of local adaptation to the degree of environmental predictability in rotifers.</title>
        <authorList>
            <person name="Franch-Gras L."/>
            <person name="Hahn C."/>
            <person name="Garcia-Roger E.M."/>
            <person name="Carmona M.J."/>
            <person name="Serra M."/>
            <person name="Gomez A."/>
        </authorList>
    </citation>
    <scope>NUCLEOTIDE SEQUENCE [LARGE SCALE GENOMIC DNA]</scope>
    <source>
        <strain evidence="2">HYR1</strain>
    </source>
</reference>